<protein>
    <submittedName>
        <fullName evidence="2">Uncharacterized protein</fullName>
    </submittedName>
</protein>
<dbReference type="EMBL" id="JACASF010000009">
    <property type="protein sequence ID" value="KAF6460506.1"/>
    <property type="molecule type" value="Genomic_DNA"/>
</dbReference>
<dbReference type="Proteomes" id="UP000550707">
    <property type="component" value="Unassembled WGS sequence"/>
</dbReference>
<sequence>MLFSGRERTAPTVPEQAGGLVRPTRDPGRVWRREAMTRGGTLTAELPALRGPLPPTSCLTVPPCFLKSVKFPVSKRFSLAQDLWPRFVFVGVMDSVLGPSSLFLGTASFYSLPVRYIGSS</sequence>
<gene>
    <name evidence="2" type="ORF">HJG59_011421</name>
</gene>
<organism evidence="2 3">
    <name type="scientific">Molossus molossus</name>
    <name type="common">Pallas' mastiff bat</name>
    <name type="synonym">Vespertilio molossus</name>
    <dbReference type="NCBI Taxonomy" id="27622"/>
    <lineage>
        <taxon>Eukaryota</taxon>
        <taxon>Metazoa</taxon>
        <taxon>Chordata</taxon>
        <taxon>Craniata</taxon>
        <taxon>Vertebrata</taxon>
        <taxon>Euteleostomi</taxon>
        <taxon>Mammalia</taxon>
        <taxon>Eutheria</taxon>
        <taxon>Laurasiatheria</taxon>
        <taxon>Chiroptera</taxon>
        <taxon>Yangochiroptera</taxon>
        <taxon>Molossidae</taxon>
        <taxon>Molossus</taxon>
    </lineage>
</organism>
<evidence type="ECO:0000256" key="1">
    <source>
        <dbReference type="SAM" id="MobiDB-lite"/>
    </source>
</evidence>
<evidence type="ECO:0000313" key="3">
    <source>
        <dbReference type="Proteomes" id="UP000550707"/>
    </source>
</evidence>
<evidence type="ECO:0000313" key="2">
    <source>
        <dbReference type="EMBL" id="KAF6460506.1"/>
    </source>
</evidence>
<name>A0A7J8GKL2_MOLMO</name>
<accession>A0A7J8GKL2</accession>
<keyword evidence="3" id="KW-1185">Reference proteome</keyword>
<dbReference type="InParanoid" id="A0A7J8GKL2"/>
<proteinExistence type="predicted"/>
<feature type="region of interest" description="Disordered" evidence="1">
    <location>
        <begin position="1"/>
        <end position="26"/>
    </location>
</feature>
<dbReference type="AlphaFoldDB" id="A0A7J8GKL2"/>
<comment type="caution">
    <text evidence="2">The sequence shown here is derived from an EMBL/GenBank/DDBJ whole genome shotgun (WGS) entry which is preliminary data.</text>
</comment>
<reference evidence="2 3" key="1">
    <citation type="journal article" date="2020" name="Nature">
        <title>Six reference-quality genomes reveal evolution of bat adaptations.</title>
        <authorList>
            <person name="Jebb D."/>
            <person name="Huang Z."/>
            <person name="Pippel M."/>
            <person name="Hughes G.M."/>
            <person name="Lavrichenko K."/>
            <person name="Devanna P."/>
            <person name="Winkler S."/>
            <person name="Jermiin L.S."/>
            <person name="Skirmuntt E.C."/>
            <person name="Katzourakis A."/>
            <person name="Burkitt-Gray L."/>
            <person name="Ray D.A."/>
            <person name="Sullivan K.A.M."/>
            <person name="Roscito J.G."/>
            <person name="Kirilenko B.M."/>
            <person name="Davalos L.M."/>
            <person name="Corthals A.P."/>
            <person name="Power M.L."/>
            <person name="Jones G."/>
            <person name="Ransome R.D."/>
            <person name="Dechmann D.K.N."/>
            <person name="Locatelli A.G."/>
            <person name="Puechmaille S.J."/>
            <person name="Fedrigo O."/>
            <person name="Jarvis E.D."/>
            <person name="Hiller M."/>
            <person name="Vernes S.C."/>
            <person name="Myers E.W."/>
            <person name="Teeling E.C."/>
        </authorList>
    </citation>
    <scope>NUCLEOTIDE SEQUENCE [LARGE SCALE GENOMIC DNA]</scope>
    <source>
        <strain evidence="2">MMolMol1</strain>
        <tissue evidence="2">Muscle</tissue>
    </source>
</reference>